<sequence length="136" mass="14718">MSEQILVAVAVNADNRVAGHAGRALEWQVFAVVNGQVPEPVWNISLTDAGSLHEWHVRDNAERHPLHAVDIALAASAGDGVIFRLAERDTRLLLTSETSPLEAVVAWQMESLPLTDNPAAGCLNPVQREQRQASLA</sequence>
<protein>
    <recommendedName>
        <fullName evidence="3">Nitrogen fixation protein</fullName>
    </recommendedName>
</protein>
<gene>
    <name evidence="1" type="ORF">OUO13_01385</name>
</gene>
<dbReference type="InterPro" id="IPR036105">
    <property type="entry name" value="DiNase_FeMo-co_biosyn_sf"/>
</dbReference>
<keyword evidence="2" id="KW-1185">Reference proteome</keyword>
<dbReference type="AlphaFoldDB" id="A0A9X3EAV6"/>
<evidence type="ECO:0008006" key="3">
    <source>
        <dbReference type="Google" id="ProtNLM"/>
    </source>
</evidence>
<dbReference type="EMBL" id="JAPNOA010000006">
    <property type="protein sequence ID" value="MCY0963840.1"/>
    <property type="molecule type" value="Genomic_DNA"/>
</dbReference>
<proteinExistence type="predicted"/>
<name>A0A9X3EAV6_9GAMM</name>
<evidence type="ECO:0000313" key="2">
    <source>
        <dbReference type="Proteomes" id="UP001150830"/>
    </source>
</evidence>
<dbReference type="SUPFAM" id="SSF53146">
    <property type="entry name" value="Nitrogenase accessory factor-like"/>
    <property type="match status" value="1"/>
</dbReference>
<dbReference type="Gene3D" id="3.30.420.130">
    <property type="entry name" value="Dinitrogenase iron-molybdenum cofactor biosynthesis domain"/>
    <property type="match status" value="1"/>
</dbReference>
<comment type="caution">
    <text evidence="1">The sequence shown here is derived from an EMBL/GenBank/DDBJ whole genome shotgun (WGS) entry which is preliminary data.</text>
</comment>
<evidence type="ECO:0000313" key="1">
    <source>
        <dbReference type="EMBL" id="MCY0963840.1"/>
    </source>
</evidence>
<dbReference type="Proteomes" id="UP001150830">
    <property type="component" value="Unassembled WGS sequence"/>
</dbReference>
<reference evidence="1" key="1">
    <citation type="submission" date="2022-11" db="EMBL/GenBank/DDBJ databases">
        <title>Parathalassolutuus dongxingensis gen. nov., sp. nov., a novel member of family Oceanospirillaceae isolated from a coastal shrimp pond in Guangxi, China.</title>
        <authorList>
            <person name="Chen H."/>
        </authorList>
    </citation>
    <scope>NUCLEOTIDE SEQUENCE</scope>
    <source>
        <strain evidence="1">G-43</strain>
    </source>
</reference>
<organism evidence="1 2">
    <name type="scientific">Parathalassolituus penaei</name>
    <dbReference type="NCBI Taxonomy" id="2997323"/>
    <lineage>
        <taxon>Bacteria</taxon>
        <taxon>Pseudomonadati</taxon>
        <taxon>Pseudomonadota</taxon>
        <taxon>Gammaproteobacteria</taxon>
        <taxon>Oceanospirillales</taxon>
        <taxon>Oceanospirillaceae</taxon>
        <taxon>Parathalassolituus</taxon>
    </lineage>
</organism>
<dbReference type="RefSeq" id="WP_283172060.1">
    <property type="nucleotide sequence ID" value="NZ_JAPNOA010000006.1"/>
</dbReference>
<accession>A0A9X3EAV6</accession>